<evidence type="ECO:0000313" key="2">
    <source>
        <dbReference type="Proteomes" id="UP001596091"/>
    </source>
</evidence>
<accession>A0ABW1EIV2</accession>
<dbReference type="Proteomes" id="UP001596091">
    <property type="component" value="Unassembled WGS sequence"/>
</dbReference>
<organism evidence="1 2">
    <name type="scientific">Acidicapsa dinghuensis</name>
    <dbReference type="NCBI Taxonomy" id="2218256"/>
    <lineage>
        <taxon>Bacteria</taxon>
        <taxon>Pseudomonadati</taxon>
        <taxon>Acidobacteriota</taxon>
        <taxon>Terriglobia</taxon>
        <taxon>Terriglobales</taxon>
        <taxon>Acidobacteriaceae</taxon>
        <taxon>Acidicapsa</taxon>
    </lineage>
</organism>
<dbReference type="EMBL" id="JBHSPH010000009">
    <property type="protein sequence ID" value="MFC5864229.1"/>
    <property type="molecule type" value="Genomic_DNA"/>
</dbReference>
<proteinExistence type="predicted"/>
<reference evidence="2" key="1">
    <citation type="journal article" date="2019" name="Int. J. Syst. Evol. Microbiol.">
        <title>The Global Catalogue of Microorganisms (GCM) 10K type strain sequencing project: providing services to taxonomists for standard genome sequencing and annotation.</title>
        <authorList>
            <consortium name="The Broad Institute Genomics Platform"/>
            <consortium name="The Broad Institute Genome Sequencing Center for Infectious Disease"/>
            <person name="Wu L."/>
            <person name="Ma J."/>
        </authorList>
    </citation>
    <scope>NUCLEOTIDE SEQUENCE [LARGE SCALE GENOMIC DNA]</scope>
    <source>
        <strain evidence="2">JCM 4087</strain>
    </source>
</reference>
<protein>
    <submittedName>
        <fullName evidence="1">Uncharacterized protein</fullName>
    </submittedName>
</protein>
<gene>
    <name evidence="1" type="ORF">ACFPT7_18130</name>
</gene>
<keyword evidence="2" id="KW-1185">Reference proteome</keyword>
<comment type="caution">
    <text evidence="1">The sequence shown here is derived from an EMBL/GenBank/DDBJ whole genome shotgun (WGS) entry which is preliminary data.</text>
</comment>
<sequence>MPNLQFYLDTFKITDTRSHHDDTLIAGIGVYVNEKEFGPNVQSMGDFNNGTHSFSKHKLQPVTGVPVSPTDSVVVVYQIYNNGDHHSPNENLLRGEIGIAAQKLFSAVMPAMKFPDTESHPTGADTNSKLSAYPVDFPNADAGETSQPVLENVLTGGLYSLIKLAFKDCDGQVAIGGYTFKGATILNAINAAADKTFHQSDTFNAKKEGWDRPCNSSGSNYIVNWCVKGS</sequence>
<evidence type="ECO:0000313" key="1">
    <source>
        <dbReference type="EMBL" id="MFC5864229.1"/>
    </source>
</evidence>
<dbReference type="RefSeq" id="WP_263341960.1">
    <property type="nucleotide sequence ID" value="NZ_JAGSYH010000009.1"/>
</dbReference>
<name>A0ABW1EIV2_9BACT</name>